<dbReference type="Proteomes" id="UP000494206">
    <property type="component" value="Unassembled WGS sequence"/>
</dbReference>
<keyword evidence="2" id="KW-1185">Reference proteome</keyword>
<gene>
    <name evidence="1" type="ORF">CBOVIS_LOCUS12495</name>
</gene>
<proteinExistence type="predicted"/>
<evidence type="ECO:0000313" key="2">
    <source>
        <dbReference type="Proteomes" id="UP000494206"/>
    </source>
</evidence>
<dbReference type="OrthoDB" id="5777742at2759"/>
<accession>A0A8S1FEC0</accession>
<dbReference type="AlphaFoldDB" id="A0A8S1FEC0"/>
<sequence>MEQLASEHDDLRTARGNSEYELTKAYEMHKAVQIRIKQRYNCEEQLVSILRAPFRGFSVQVRFKCRAKIHPIKLVSRKREEKRFEELEKFLSQRNLQKEGVIDQITVEVCQC</sequence>
<protein>
    <submittedName>
        <fullName evidence="1">Uncharacterized protein</fullName>
    </submittedName>
</protein>
<organism evidence="1 2">
    <name type="scientific">Caenorhabditis bovis</name>
    <dbReference type="NCBI Taxonomy" id="2654633"/>
    <lineage>
        <taxon>Eukaryota</taxon>
        <taxon>Metazoa</taxon>
        <taxon>Ecdysozoa</taxon>
        <taxon>Nematoda</taxon>
        <taxon>Chromadorea</taxon>
        <taxon>Rhabditida</taxon>
        <taxon>Rhabditina</taxon>
        <taxon>Rhabditomorpha</taxon>
        <taxon>Rhabditoidea</taxon>
        <taxon>Rhabditidae</taxon>
        <taxon>Peloderinae</taxon>
        <taxon>Caenorhabditis</taxon>
    </lineage>
</organism>
<name>A0A8S1FEC0_9PELO</name>
<reference evidence="1 2" key="1">
    <citation type="submission" date="2020-04" db="EMBL/GenBank/DDBJ databases">
        <authorList>
            <person name="Laetsch R D."/>
            <person name="Stevens L."/>
            <person name="Kumar S."/>
            <person name="Blaxter L. M."/>
        </authorList>
    </citation>
    <scope>NUCLEOTIDE SEQUENCE [LARGE SCALE GENOMIC DNA]</scope>
</reference>
<evidence type="ECO:0000313" key="1">
    <source>
        <dbReference type="EMBL" id="CAB3411060.1"/>
    </source>
</evidence>
<dbReference type="EMBL" id="CADEPM010000012">
    <property type="protein sequence ID" value="CAB3411060.1"/>
    <property type="molecule type" value="Genomic_DNA"/>
</dbReference>
<comment type="caution">
    <text evidence="1">The sequence shown here is derived from an EMBL/GenBank/DDBJ whole genome shotgun (WGS) entry which is preliminary data.</text>
</comment>